<dbReference type="AlphaFoldDB" id="A0A6I0EXI6"/>
<comment type="caution">
    <text evidence="5">The sequence shown here is derived from an EMBL/GenBank/DDBJ whole genome shotgun (WGS) entry which is preliminary data.</text>
</comment>
<evidence type="ECO:0000256" key="1">
    <source>
        <dbReference type="ARBA" id="ARBA00023122"/>
    </source>
</evidence>
<dbReference type="InterPro" id="IPR000595">
    <property type="entry name" value="cNMP-bd_dom"/>
</dbReference>
<gene>
    <name evidence="5" type="ORF">F9B85_06975</name>
</gene>
<dbReference type="InterPro" id="IPR051257">
    <property type="entry name" value="Diverse_CBS-Domain"/>
</dbReference>
<evidence type="ECO:0000256" key="2">
    <source>
        <dbReference type="PROSITE-ProRule" id="PRU00703"/>
    </source>
</evidence>
<dbReference type="InterPro" id="IPR014710">
    <property type="entry name" value="RmlC-like_jellyroll"/>
</dbReference>
<dbReference type="Pfam" id="PF03445">
    <property type="entry name" value="DUF294"/>
    <property type="match status" value="1"/>
</dbReference>
<evidence type="ECO:0000313" key="5">
    <source>
        <dbReference type="EMBL" id="KAB2953000.1"/>
    </source>
</evidence>
<keyword evidence="6" id="KW-1185">Reference proteome</keyword>
<dbReference type="EMBL" id="WBXO01000004">
    <property type="protein sequence ID" value="KAB2953000.1"/>
    <property type="molecule type" value="Genomic_DNA"/>
</dbReference>
<proteinExistence type="predicted"/>
<dbReference type="PANTHER" id="PTHR43080">
    <property type="entry name" value="CBS DOMAIN-CONTAINING PROTEIN CBSX3, MITOCHONDRIAL"/>
    <property type="match status" value="1"/>
</dbReference>
<dbReference type="InterPro" id="IPR000644">
    <property type="entry name" value="CBS_dom"/>
</dbReference>
<dbReference type="CDD" id="cd05401">
    <property type="entry name" value="NT_GlnE_GlnD_like"/>
    <property type="match status" value="1"/>
</dbReference>
<dbReference type="SMART" id="SM00100">
    <property type="entry name" value="cNMP"/>
    <property type="match status" value="1"/>
</dbReference>
<dbReference type="Gene3D" id="3.10.580.10">
    <property type="entry name" value="CBS-domain"/>
    <property type="match status" value="1"/>
</dbReference>
<dbReference type="Gene3D" id="2.60.120.10">
    <property type="entry name" value="Jelly Rolls"/>
    <property type="match status" value="1"/>
</dbReference>
<dbReference type="Pfam" id="PF00571">
    <property type="entry name" value="CBS"/>
    <property type="match status" value="2"/>
</dbReference>
<dbReference type="OrthoDB" id="9810963at2"/>
<dbReference type="PANTHER" id="PTHR43080:SF2">
    <property type="entry name" value="CBS DOMAIN-CONTAINING PROTEIN"/>
    <property type="match status" value="1"/>
</dbReference>
<organism evidence="5 6">
    <name type="scientific">Heliorestis acidaminivorans</name>
    <dbReference type="NCBI Taxonomy" id="553427"/>
    <lineage>
        <taxon>Bacteria</taxon>
        <taxon>Bacillati</taxon>
        <taxon>Bacillota</taxon>
        <taxon>Clostridia</taxon>
        <taxon>Eubacteriales</taxon>
        <taxon>Heliobacteriaceae</taxon>
        <taxon>Heliorestis</taxon>
    </lineage>
</organism>
<dbReference type="InterPro" id="IPR018490">
    <property type="entry name" value="cNMP-bd_dom_sf"/>
</dbReference>
<dbReference type="Proteomes" id="UP000468766">
    <property type="component" value="Unassembled WGS sequence"/>
</dbReference>
<accession>A0A6I0EXI6</accession>
<dbReference type="GO" id="GO:0008773">
    <property type="term" value="F:[protein-PII] uridylyltransferase activity"/>
    <property type="evidence" value="ECO:0007669"/>
    <property type="project" value="InterPro"/>
</dbReference>
<dbReference type="InterPro" id="IPR043519">
    <property type="entry name" value="NT_sf"/>
</dbReference>
<dbReference type="PROSITE" id="PS50042">
    <property type="entry name" value="CNMP_BINDING_3"/>
    <property type="match status" value="1"/>
</dbReference>
<sequence>MKTPDNLLLRQIGRHPLFKGVSLSELERLISLCELKQYSRSEKVFYSKTADDGLLLLLSGMLEIYIDCPSLDDEEKDTLEVLQPNQLVGLSIIADFLEEPTHHVMPPNLSVRALEESQCLQIPFEVLEERWSKDGVRDYILRQLAARLKDVYASLAEQVKLAREWGERETFVRRVDDLMSYPVLTVEYGTSIREAADKMLANGASSVVILKEEKLVGIITEKDMVASVVQDHNAREAKVEQIMTSAPFTISRQAYYYEAISSFLMKGIKHLPVTDGNQVVGMITLSDLLRKKHKGTVKMLQAIEEASREKLPEVKDGISYILSSLLKDGTPILHTLDTITSLYDRLVRHCVDLALQNLESQGHGKAPVPFCWLQMGSAGRGEQFILTDQDHFLVYANAVASEEKEVEQYFALLGQEIVRHLEQAGYAPCKGKMMASERQWRGSLTQWEERLRSWMVHATNEKLMLAQNFFSFRFVYGDPVLYGRFLEGIYSQLDRSGIFLFRLAQVEKEQPVPQLGDPIRSLFRLERKSIDLKKEALFPFHHALQILSLHHGVIDGTPRKRIQHLVEKEAMTAEFADNLNDAFSTVMRIRVEYAWKKYERQEEASSVIPFSYLRSNEKDELVRALKALRSLQNHMFAEFGLL</sequence>
<evidence type="ECO:0000259" key="3">
    <source>
        <dbReference type="PROSITE" id="PS50042"/>
    </source>
</evidence>
<dbReference type="InterPro" id="IPR018821">
    <property type="entry name" value="DUF294_put_nucleoTrafse_sb-bd"/>
</dbReference>
<protein>
    <submittedName>
        <fullName evidence="5">CBS domain-containing protein</fullName>
    </submittedName>
</protein>
<feature type="domain" description="Cyclic nucleotide-binding" evidence="3">
    <location>
        <begin position="17"/>
        <end position="129"/>
    </location>
</feature>
<evidence type="ECO:0000259" key="4">
    <source>
        <dbReference type="PROSITE" id="PS51371"/>
    </source>
</evidence>
<dbReference type="PROSITE" id="PS51371">
    <property type="entry name" value="CBS"/>
    <property type="match status" value="2"/>
</dbReference>
<dbReference type="SUPFAM" id="SSF54631">
    <property type="entry name" value="CBS-domain pair"/>
    <property type="match status" value="1"/>
</dbReference>
<dbReference type="SUPFAM" id="SSF81301">
    <property type="entry name" value="Nucleotidyltransferase"/>
    <property type="match status" value="1"/>
</dbReference>
<dbReference type="Pfam" id="PF10335">
    <property type="entry name" value="DUF294_C"/>
    <property type="match status" value="1"/>
</dbReference>
<feature type="domain" description="CBS" evidence="4">
    <location>
        <begin position="179"/>
        <end position="235"/>
    </location>
</feature>
<reference evidence="5 6" key="1">
    <citation type="submission" date="2019-10" db="EMBL/GenBank/DDBJ databases">
        <title>Whole-genome sequence of the extremophile Heliorestis acidaminivorans DSM 24790.</title>
        <authorList>
            <person name="Kyndt J.A."/>
            <person name="Meyer T.E."/>
        </authorList>
    </citation>
    <scope>NUCLEOTIDE SEQUENCE [LARGE SCALE GENOMIC DNA]</scope>
    <source>
        <strain evidence="5 6">DSM 24790</strain>
    </source>
</reference>
<dbReference type="Gene3D" id="3.30.460.10">
    <property type="entry name" value="Beta Polymerase, domain 2"/>
    <property type="match status" value="1"/>
</dbReference>
<dbReference type="CDD" id="cd00038">
    <property type="entry name" value="CAP_ED"/>
    <property type="match status" value="1"/>
</dbReference>
<dbReference type="InterPro" id="IPR005105">
    <property type="entry name" value="GlnD_Uridyltrans_N"/>
</dbReference>
<dbReference type="SUPFAM" id="SSF51206">
    <property type="entry name" value="cAMP-binding domain-like"/>
    <property type="match status" value="1"/>
</dbReference>
<evidence type="ECO:0000313" key="6">
    <source>
        <dbReference type="Proteomes" id="UP000468766"/>
    </source>
</evidence>
<dbReference type="SMART" id="SM00116">
    <property type="entry name" value="CBS"/>
    <property type="match status" value="2"/>
</dbReference>
<feature type="domain" description="CBS" evidence="4">
    <location>
        <begin position="243"/>
        <end position="299"/>
    </location>
</feature>
<keyword evidence="1 2" id="KW-0129">CBS domain</keyword>
<dbReference type="InterPro" id="IPR046342">
    <property type="entry name" value="CBS_dom_sf"/>
</dbReference>
<name>A0A6I0EXI6_9FIRM</name>
<dbReference type="RefSeq" id="WP_151619660.1">
    <property type="nucleotide sequence ID" value="NZ_WBXO01000004.1"/>
</dbReference>